<protein>
    <submittedName>
        <fullName evidence="2">Dihydrodipicolinate synthase family protein</fullName>
    </submittedName>
</protein>
<reference evidence="2" key="1">
    <citation type="submission" date="2020-12" db="EMBL/GenBank/DDBJ databases">
        <title>Devosia sp. MSA67 isolated from Mo River.</title>
        <authorList>
            <person name="Ma F."/>
            <person name="Zi Z."/>
        </authorList>
    </citation>
    <scope>NUCLEOTIDE SEQUENCE</scope>
    <source>
        <strain evidence="2">MSA67</strain>
    </source>
</reference>
<dbReference type="GO" id="GO:0008840">
    <property type="term" value="F:4-hydroxy-tetrahydrodipicolinate synthase activity"/>
    <property type="evidence" value="ECO:0007669"/>
    <property type="project" value="TreeGrafter"/>
</dbReference>
<comment type="caution">
    <text evidence="2">The sequence shown here is derived from an EMBL/GenBank/DDBJ whole genome shotgun (WGS) entry which is preliminary data.</text>
</comment>
<keyword evidence="1" id="KW-0456">Lyase</keyword>
<name>A0A934IV82_9HYPH</name>
<evidence type="ECO:0000256" key="1">
    <source>
        <dbReference type="ARBA" id="ARBA00023239"/>
    </source>
</evidence>
<evidence type="ECO:0000313" key="3">
    <source>
        <dbReference type="Proteomes" id="UP000602124"/>
    </source>
</evidence>
<proteinExistence type="predicted"/>
<dbReference type="AlphaFoldDB" id="A0A934IV82"/>
<dbReference type="SUPFAM" id="SSF51569">
    <property type="entry name" value="Aldolase"/>
    <property type="match status" value="1"/>
</dbReference>
<dbReference type="PANTHER" id="PTHR12128">
    <property type="entry name" value="DIHYDRODIPICOLINATE SYNTHASE"/>
    <property type="match status" value="1"/>
</dbReference>
<dbReference type="Pfam" id="PF00701">
    <property type="entry name" value="DHDPS"/>
    <property type="match status" value="1"/>
</dbReference>
<organism evidence="2 3">
    <name type="scientific">Devosia sediminis</name>
    <dbReference type="NCBI Taxonomy" id="2798801"/>
    <lineage>
        <taxon>Bacteria</taxon>
        <taxon>Pseudomonadati</taxon>
        <taxon>Pseudomonadota</taxon>
        <taxon>Alphaproteobacteria</taxon>
        <taxon>Hyphomicrobiales</taxon>
        <taxon>Devosiaceae</taxon>
        <taxon>Devosia</taxon>
    </lineage>
</organism>
<dbReference type="InterPro" id="IPR013785">
    <property type="entry name" value="Aldolase_TIM"/>
</dbReference>
<evidence type="ECO:0000313" key="2">
    <source>
        <dbReference type="EMBL" id="MBJ3784972.1"/>
    </source>
</evidence>
<dbReference type="SMART" id="SM01130">
    <property type="entry name" value="DHDPS"/>
    <property type="match status" value="1"/>
</dbReference>
<sequence>MFRRISDLPHPTLSALRMGCVLPAHPLVLDQNRALDPRRQRAITRYYADAGAGGVAVGVHTTQFAIREKGLYEPVLRLAAETMREWGGPERVLVAGVTGKTEQALREVDTARGLGYHAALLNLARLKGLSEDEILEHCQRVAEEMPVIGFALLPEVGGFHLSYDFWLRFARIDNVLAIKMAPFDRYRTLDIIRAVYDAGADDRITLYTGNDDHIGLDLMVPFVVRSADGKTEKRARIRGGLLGHWSVWVKPAVDMLARIHAIADDQPMPVDVLALDSIVTDCNGAIYDAHHDLKGCIPGCLEVLRRQGLVEGTWCLDPNEVLSPGQSEQIDRVYRQYPEMNDDAFVANNLERWLSDDGQRLPLVA</sequence>
<gene>
    <name evidence="2" type="ORF">JEQ47_09595</name>
</gene>
<dbReference type="PANTHER" id="PTHR12128:SF51">
    <property type="entry name" value="BLL4205 PROTEIN"/>
    <property type="match status" value="1"/>
</dbReference>
<dbReference type="InterPro" id="IPR002220">
    <property type="entry name" value="DapA-like"/>
</dbReference>
<keyword evidence="3" id="KW-1185">Reference proteome</keyword>
<accession>A0A934IV82</accession>
<dbReference type="Gene3D" id="3.20.20.70">
    <property type="entry name" value="Aldolase class I"/>
    <property type="match status" value="1"/>
</dbReference>
<dbReference type="EMBL" id="JAEKMH010000002">
    <property type="protein sequence ID" value="MBJ3784972.1"/>
    <property type="molecule type" value="Genomic_DNA"/>
</dbReference>
<dbReference type="Proteomes" id="UP000602124">
    <property type="component" value="Unassembled WGS sequence"/>
</dbReference>